<dbReference type="InterPro" id="IPR035985">
    <property type="entry name" value="Ubiquitin-activating_enz"/>
</dbReference>
<dbReference type="GO" id="GO:0016779">
    <property type="term" value="F:nucleotidyltransferase activity"/>
    <property type="evidence" value="ECO:0007669"/>
    <property type="project" value="TreeGrafter"/>
</dbReference>
<evidence type="ECO:0000313" key="4">
    <source>
        <dbReference type="Proteomes" id="UP000243688"/>
    </source>
</evidence>
<evidence type="ECO:0000259" key="2">
    <source>
        <dbReference type="Pfam" id="PF00899"/>
    </source>
</evidence>
<dbReference type="InterPro" id="IPR000594">
    <property type="entry name" value="ThiF_NAD_FAD-bd"/>
</dbReference>
<sequence>MNAMFSRYSRQTLFAPIGEEGQTKLARARVAVVGVGALGTVAAELLVRAGVGYVRLIDRDVVEPSNLQRQSLYDETDAAESVPKAVAAARKLQAINTAVEIDAHVADLHPYNAETLLSDVDLIVDGTDNFPVRFLINDVAVKHRIAWIYGGAVRSHGVVMPIVPGETPCLRCLFDRPPEDGTAETCDTVGVIGPITHLIASLEAAEALKWLVGDRKNLSRSMTTVDVWHNRFAAVDVSRSRKPDCPACGAGRFEFLDAAAAEDTVETLCGRDAVQIVPVRPRSPDLSLLENRLSRLGTVERTPYLLKFRPDPSRTIMLFPDGRAIVQGTDDPTAAKTLYARYVGV</sequence>
<dbReference type="CDD" id="cd00757">
    <property type="entry name" value="ThiF_MoeB_HesA_family"/>
    <property type="match status" value="1"/>
</dbReference>
<evidence type="ECO:0000256" key="1">
    <source>
        <dbReference type="ARBA" id="ARBA00009919"/>
    </source>
</evidence>
<dbReference type="PANTHER" id="PTHR10953:SF102">
    <property type="entry name" value="ADENYLYLTRANSFERASE AND SULFURTRANSFERASE MOCS3"/>
    <property type="match status" value="1"/>
</dbReference>
<dbReference type="GO" id="GO:0008641">
    <property type="term" value="F:ubiquitin-like modifier activating enzyme activity"/>
    <property type="evidence" value="ECO:0007669"/>
    <property type="project" value="InterPro"/>
</dbReference>
<proteinExistence type="inferred from homology"/>
<reference evidence="3 4" key="1">
    <citation type="submission" date="2016-12" db="EMBL/GenBank/DDBJ databases">
        <title>Candidatus Reconcilibacillus cellulovorans genome.</title>
        <authorList>
            <person name="Kolinko S."/>
            <person name="Wu Y.-W."/>
            <person name="Tachea F."/>
            <person name="Denzel E."/>
            <person name="Hiras J."/>
            <person name="Baecker N."/>
            <person name="Chan L.J."/>
            <person name="Eichorst S.A."/>
            <person name="Frey D."/>
            <person name="Adams P.D."/>
            <person name="Pray T."/>
            <person name="Tanjore D."/>
            <person name="Petzold C.J."/>
            <person name="Gladden J.M."/>
            <person name="Simmons B.A."/>
            <person name="Singer S.W."/>
        </authorList>
    </citation>
    <scope>NUCLEOTIDE SEQUENCE [LARGE SCALE GENOMIC DNA]</scope>
    <source>
        <strain evidence="3">JTherm</strain>
    </source>
</reference>
<dbReference type="PANTHER" id="PTHR10953">
    <property type="entry name" value="UBIQUITIN-ACTIVATING ENZYME E1"/>
    <property type="match status" value="1"/>
</dbReference>
<organism evidence="3 4">
    <name type="scientific">Candidatus Reconcilbacillus cellulovorans</name>
    <dbReference type="NCBI Taxonomy" id="1906605"/>
    <lineage>
        <taxon>Bacteria</taxon>
        <taxon>Bacillati</taxon>
        <taxon>Bacillota</taxon>
        <taxon>Bacilli</taxon>
        <taxon>Bacillales</taxon>
        <taxon>Paenibacillaceae</taxon>
        <taxon>Candidatus Reconcilbacillus</taxon>
    </lineage>
</organism>
<name>A0A2A6DYA7_9BACL</name>
<comment type="caution">
    <text evidence="3">The sequence shown here is derived from an EMBL/GenBank/DDBJ whole genome shotgun (WGS) entry which is preliminary data.</text>
</comment>
<dbReference type="GO" id="GO:0004792">
    <property type="term" value="F:thiosulfate-cyanide sulfurtransferase activity"/>
    <property type="evidence" value="ECO:0007669"/>
    <property type="project" value="TreeGrafter"/>
</dbReference>
<comment type="similarity">
    <text evidence="1">Belongs to the HesA/MoeB/ThiF family.</text>
</comment>
<dbReference type="FunFam" id="3.40.50.720:FF:000080">
    <property type="entry name" value="Thiazole biosynthesis adenylyltransferase ThiF"/>
    <property type="match status" value="1"/>
</dbReference>
<accession>A0A2A6DYA7</accession>
<protein>
    <submittedName>
        <fullName evidence="3">Thiamine biosynthesis protein ThiF</fullName>
    </submittedName>
</protein>
<dbReference type="GO" id="GO:0005829">
    <property type="term" value="C:cytosol"/>
    <property type="evidence" value="ECO:0007669"/>
    <property type="project" value="TreeGrafter"/>
</dbReference>
<dbReference type="EMBL" id="MOXJ01000036">
    <property type="protein sequence ID" value="PDO09519.1"/>
    <property type="molecule type" value="Genomic_DNA"/>
</dbReference>
<evidence type="ECO:0000313" key="3">
    <source>
        <dbReference type="EMBL" id="PDO09519.1"/>
    </source>
</evidence>
<feature type="domain" description="THIF-type NAD/FAD binding fold" evidence="2">
    <location>
        <begin position="8"/>
        <end position="247"/>
    </location>
</feature>
<dbReference type="GO" id="GO:0008146">
    <property type="term" value="F:sulfotransferase activity"/>
    <property type="evidence" value="ECO:0007669"/>
    <property type="project" value="TreeGrafter"/>
</dbReference>
<dbReference type="InterPro" id="IPR045886">
    <property type="entry name" value="ThiF/MoeB/HesA"/>
</dbReference>
<gene>
    <name evidence="3" type="ORF">BLM47_12185</name>
</gene>
<dbReference type="Proteomes" id="UP000243688">
    <property type="component" value="Unassembled WGS sequence"/>
</dbReference>
<dbReference type="Pfam" id="PF00899">
    <property type="entry name" value="ThiF"/>
    <property type="match status" value="1"/>
</dbReference>
<dbReference type="AlphaFoldDB" id="A0A2A6DYA7"/>
<dbReference type="Gene3D" id="3.40.50.720">
    <property type="entry name" value="NAD(P)-binding Rossmann-like Domain"/>
    <property type="match status" value="1"/>
</dbReference>
<dbReference type="SUPFAM" id="SSF69572">
    <property type="entry name" value="Activating enzymes of the ubiquitin-like proteins"/>
    <property type="match status" value="1"/>
</dbReference>